<dbReference type="Proteomes" id="UP001147733">
    <property type="component" value="Unassembled WGS sequence"/>
</dbReference>
<dbReference type="RefSeq" id="XP_056502730.1">
    <property type="nucleotide sequence ID" value="XM_056643318.1"/>
</dbReference>
<proteinExistence type="predicted"/>
<keyword evidence="2" id="KW-1185">Reference proteome</keyword>
<dbReference type="GeneID" id="81382485"/>
<evidence type="ECO:0000313" key="2">
    <source>
        <dbReference type="Proteomes" id="UP001147733"/>
    </source>
</evidence>
<sequence>MAELFSPSCPIPFILQPEVRIQQLKKALETEIGQIQRVNIEALIRMYESGEIGPRQIGDPPIYLAGGKRVDHDPWKDPSLTPGPVKWREQIYTQFAQQNGSFELQQMPQSLAGSFHYSPTTNMHECGGDPNLTRPFLVSNDTGSTLLTVFLSDLVALNFDSTLHNDALEGYHAIATASGQTFEPLMTVEMQIVSPTFEGLTPWFEEIAVIKEDTPGITRLSGANMRRYLYFATRPGNRRLYVSQKKAGLMRILPC</sequence>
<gene>
    <name evidence="1" type="ORF">N7469_004398</name>
</gene>
<name>A0A9W9P4Y9_PENCI</name>
<organism evidence="1 2">
    <name type="scientific">Penicillium citrinum</name>
    <dbReference type="NCBI Taxonomy" id="5077"/>
    <lineage>
        <taxon>Eukaryota</taxon>
        <taxon>Fungi</taxon>
        <taxon>Dikarya</taxon>
        <taxon>Ascomycota</taxon>
        <taxon>Pezizomycotina</taxon>
        <taxon>Eurotiomycetes</taxon>
        <taxon>Eurotiomycetidae</taxon>
        <taxon>Eurotiales</taxon>
        <taxon>Aspergillaceae</taxon>
        <taxon>Penicillium</taxon>
    </lineage>
</organism>
<protein>
    <submittedName>
        <fullName evidence="1">Uncharacterized protein</fullName>
    </submittedName>
</protein>
<dbReference type="OrthoDB" id="4199986at2759"/>
<dbReference type="AlphaFoldDB" id="A0A9W9P4Y9"/>
<dbReference type="EMBL" id="JAPQKT010000003">
    <property type="protein sequence ID" value="KAJ5235230.1"/>
    <property type="molecule type" value="Genomic_DNA"/>
</dbReference>
<comment type="caution">
    <text evidence="1">The sequence shown here is derived from an EMBL/GenBank/DDBJ whole genome shotgun (WGS) entry which is preliminary data.</text>
</comment>
<reference evidence="1" key="2">
    <citation type="journal article" date="2023" name="IMA Fungus">
        <title>Comparative genomic study of the Penicillium genus elucidates a diverse pangenome and 15 lateral gene transfer events.</title>
        <authorList>
            <person name="Petersen C."/>
            <person name="Sorensen T."/>
            <person name="Nielsen M.R."/>
            <person name="Sondergaard T.E."/>
            <person name="Sorensen J.L."/>
            <person name="Fitzpatrick D.A."/>
            <person name="Frisvad J.C."/>
            <person name="Nielsen K.L."/>
        </authorList>
    </citation>
    <scope>NUCLEOTIDE SEQUENCE</scope>
    <source>
        <strain evidence="1">IBT 23319</strain>
    </source>
</reference>
<accession>A0A9W9P4Y9</accession>
<evidence type="ECO:0000313" key="1">
    <source>
        <dbReference type="EMBL" id="KAJ5235230.1"/>
    </source>
</evidence>
<reference evidence="1" key="1">
    <citation type="submission" date="2022-11" db="EMBL/GenBank/DDBJ databases">
        <authorList>
            <person name="Petersen C."/>
        </authorList>
    </citation>
    <scope>NUCLEOTIDE SEQUENCE</scope>
    <source>
        <strain evidence="1">IBT 23319</strain>
    </source>
</reference>